<dbReference type="AlphaFoldDB" id="B9BWR3"/>
<accession>B9BWR3</accession>
<evidence type="ECO:0000313" key="2">
    <source>
        <dbReference type="Proteomes" id="UP000004535"/>
    </source>
</evidence>
<sequence>MPATPPRSAAYHSGFAFSITLTSVYRCRWIRDGRIGGTVYLMMEA</sequence>
<proteinExistence type="predicted"/>
<name>B9BWR3_9BURK</name>
<evidence type="ECO:0000313" key="1">
    <source>
        <dbReference type="EMBL" id="EEE04733.1"/>
    </source>
</evidence>
<protein>
    <submittedName>
        <fullName evidence="1">Uncharacterized protein</fullName>
    </submittedName>
</protein>
<gene>
    <name evidence="1" type="ORF">BURMUCGD2_6150</name>
</gene>
<dbReference type="Proteomes" id="UP000004535">
    <property type="component" value="Unassembled WGS sequence"/>
</dbReference>
<dbReference type="EMBL" id="ACFC01000013">
    <property type="protein sequence ID" value="EEE04733.1"/>
    <property type="molecule type" value="Genomic_DNA"/>
</dbReference>
<comment type="caution">
    <text evidence="1">The sequence shown here is derived from an EMBL/GenBank/DDBJ whole genome shotgun (WGS) entry which is preliminary data.</text>
</comment>
<organism evidence="1 2">
    <name type="scientific">Burkholderia multivorans CGD2</name>
    <dbReference type="NCBI Taxonomy" id="513052"/>
    <lineage>
        <taxon>Bacteria</taxon>
        <taxon>Pseudomonadati</taxon>
        <taxon>Pseudomonadota</taxon>
        <taxon>Betaproteobacteria</taxon>
        <taxon>Burkholderiales</taxon>
        <taxon>Burkholderiaceae</taxon>
        <taxon>Burkholderia</taxon>
        <taxon>Burkholderia cepacia complex</taxon>
    </lineage>
</organism>
<reference evidence="1 2" key="1">
    <citation type="journal article" date="2012" name="J. Bacteriol.">
        <title>Draft Genome Sequence Determination for Cystic Fibrosis and Chronic Granulomatous Disease Burkholderia multivorans Isolates.</title>
        <authorList>
            <person name="Varga J.J."/>
            <person name="Losada L."/>
            <person name="Zelazny A.M."/>
            <person name="Brinkac L."/>
            <person name="Harkins D."/>
            <person name="Radune D."/>
            <person name="Hostetler J."/>
            <person name="Sampaio E.P."/>
            <person name="Ronning C.M."/>
            <person name="Nierman W.C."/>
            <person name="Greenberg D.E."/>
            <person name="Holland S.M."/>
            <person name="Goldberg J.B."/>
        </authorList>
    </citation>
    <scope>NUCLEOTIDE SEQUENCE [LARGE SCALE GENOMIC DNA]</scope>
    <source>
        <strain evidence="1 2">CGD2</strain>
    </source>
</reference>